<dbReference type="InterPro" id="IPR010982">
    <property type="entry name" value="Lambda_DNA-bd_dom_sf"/>
</dbReference>
<dbReference type="CDD" id="cd00093">
    <property type="entry name" value="HTH_XRE"/>
    <property type="match status" value="1"/>
</dbReference>
<dbReference type="Proteomes" id="UP000431401">
    <property type="component" value="Unassembled WGS sequence"/>
</dbReference>
<keyword evidence="3" id="KW-1185">Reference proteome</keyword>
<name>A0A7K0DJ89_9NOCA</name>
<accession>A0A7K0DJ89</accession>
<dbReference type="OrthoDB" id="4565847at2"/>
<dbReference type="Gene3D" id="1.10.260.40">
    <property type="entry name" value="lambda repressor-like DNA-binding domains"/>
    <property type="match status" value="1"/>
</dbReference>
<proteinExistence type="predicted"/>
<protein>
    <recommendedName>
        <fullName evidence="1">HTH cro/C1-type domain-containing protein</fullName>
    </recommendedName>
</protein>
<dbReference type="Gene3D" id="3.30.450.180">
    <property type="match status" value="1"/>
</dbReference>
<dbReference type="AlphaFoldDB" id="A0A7K0DJ89"/>
<dbReference type="InterPro" id="IPR001387">
    <property type="entry name" value="Cro/C1-type_HTH"/>
</dbReference>
<reference evidence="2 3" key="1">
    <citation type="submission" date="2019-10" db="EMBL/GenBank/DDBJ databases">
        <title>Nocardia macrotermitis sp. nov. and Nocardia aurantia sp. nov., isolated from the gut of fungus growing-termite Macrotermes natalensis.</title>
        <authorList>
            <person name="Benndorf R."/>
            <person name="Schwitalla J."/>
            <person name="Martin K."/>
            <person name="De Beer W."/>
            <person name="Kaster A.-K."/>
            <person name="Vollmers J."/>
            <person name="Poulsen M."/>
            <person name="Beemelmanns C."/>
        </authorList>
    </citation>
    <scope>NUCLEOTIDE SEQUENCE [LARGE SCALE GENOMIC DNA]</scope>
    <source>
        <strain evidence="2 3">RB56</strain>
    </source>
</reference>
<dbReference type="EMBL" id="WEGI01000002">
    <property type="protein sequence ID" value="MQY25717.1"/>
    <property type="molecule type" value="Genomic_DNA"/>
</dbReference>
<dbReference type="RefSeq" id="WP_153339481.1">
    <property type="nucleotide sequence ID" value="NZ_WEGI01000002.1"/>
</dbReference>
<organism evidence="2 3">
    <name type="scientific">Nocardia aurantia</name>
    <dbReference type="NCBI Taxonomy" id="2585199"/>
    <lineage>
        <taxon>Bacteria</taxon>
        <taxon>Bacillati</taxon>
        <taxon>Actinomycetota</taxon>
        <taxon>Actinomycetes</taxon>
        <taxon>Mycobacteriales</taxon>
        <taxon>Nocardiaceae</taxon>
        <taxon>Nocardia</taxon>
    </lineage>
</organism>
<comment type="caution">
    <text evidence="2">The sequence shown here is derived from an EMBL/GenBank/DDBJ whole genome shotgun (WGS) entry which is preliminary data.</text>
</comment>
<dbReference type="GO" id="GO:0003677">
    <property type="term" value="F:DNA binding"/>
    <property type="evidence" value="ECO:0007669"/>
    <property type="project" value="InterPro"/>
</dbReference>
<sequence length="269" mass="29938">MPETGIPSRATAKALGQAIKKLRLKLGMSRKELAEKINRSWRTVEAAELGARVPITTLADMFEPLEVAPQTKRHLINLMFGQVPMTDLPVPQPPARLIGVARTLPSPALVVTAATWYVGYANDAARHMFPGLELYGNLAEWLLLDRHAQLVFDATDTAETGSVACSDDTGRWLQLANILLSGLQHLADGTMPDERLHQLQDRLRRAPEFHRLWSSTEGPLEAVAGSELIMRDPKTGATQRVHVTVQEWVFPYVAGENWWQISFTPVYDT</sequence>
<evidence type="ECO:0000313" key="3">
    <source>
        <dbReference type="Proteomes" id="UP000431401"/>
    </source>
</evidence>
<feature type="domain" description="HTH cro/C1-type" evidence="1">
    <location>
        <begin position="19"/>
        <end position="38"/>
    </location>
</feature>
<dbReference type="SUPFAM" id="SSF47413">
    <property type="entry name" value="lambda repressor-like DNA-binding domains"/>
    <property type="match status" value="1"/>
</dbReference>
<gene>
    <name evidence="2" type="ORF">NRB56_12740</name>
</gene>
<evidence type="ECO:0000313" key="2">
    <source>
        <dbReference type="EMBL" id="MQY25717.1"/>
    </source>
</evidence>
<evidence type="ECO:0000259" key="1">
    <source>
        <dbReference type="PROSITE" id="PS50943"/>
    </source>
</evidence>
<dbReference type="PROSITE" id="PS50943">
    <property type="entry name" value="HTH_CROC1"/>
    <property type="match status" value="1"/>
</dbReference>